<feature type="transmembrane region" description="Helical" evidence="1">
    <location>
        <begin position="69"/>
        <end position="91"/>
    </location>
</feature>
<name>D5PB79_9MYCO</name>
<proteinExistence type="predicted"/>
<evidence type="ECO:0000313" key="2">
    <source>
        <dbReference type="EMBL" id="EFG76670.1"/>
    </source>
</evidence>
<sequence length="231" mass="25105">MLRYCFGGLLCLVAVINVLLGSAWYLCLGVAVAGAIILVGQRRIFRAGISRSGDEITCRYLPWYEGNAYSTLVLIPLLGGASLAAGCAAGNPAWLRFTGIVILGVTPLSFYGIVRMWLRSLLCITPSMLIVRLAERRSDLVEIRRELIESIEPKLTPQPAGGEWLQTAITYRPLDTANGAPVTVILGLRLSVQPTNLLDALVAWKDGARDDPSELLDRIERILRGQSTAGI</sequence>
<evidence type="ECO:0000313" key="3">
    <source>
        <dbReference type="Proteomes" id="UP000003653"/>
    </source>
</evidence>
<keyword evidence="1" id="KW-1133">Transmembrane helix</keyword>
<dbReference type="Proteomes" id="UP000003653">
    <property type="component" value="Unassembled WGS sequence"/>
</dbReference>
<keyword evidence="1" id="KW-0812">Transmembrane</keyword>
<comment type="caution">
    <text evidence="2">The sequence shown here is derived from an EMBL/GenBank/DDBJ whole genome shotgun (WGS) entry which is preliminary data.</text>
</comment>
<feature type="transmembrane region" description="Helical" evidence="1">
    <location>
        <begin position="6"/>
        <end position="39"/>
    </location>
</feature>
<dbReference type="AlphaFoldDB" id="D5PB79"/>
<gene>
    <name evidence="2" type="ORF">HMPREF0591_3423</name>
</gene>
<feature type="transmembrane region" description="Helical" evidence="1">
    <location>
        <begin position="97"/>
        <end position="118"/>
    </location>
</feature>
<keyword evidence="3" id="KW-1185">Reference proteome</keyword>
<evidence type="ECO:0000256" key="1">
    <source>
        <dbReference type="SAM" id="Phobius"/>
    </source>
</evidence>
<accession>D5PB79</accession>
<dbReference type="HOGENOM" id="CLU_085344_0_0_11"/>
<dbReference type="EMBL" id="ADNV01000251">
    <property type="protein sequence ID" value="EFG76670.1"/>
    <property type="molecule type" value="Genomic_DNA"/>
</dbReference>
<dbReference type="eggNOG" id="ENOG5031HBW">
    <property type="taxonomic scope" value="Bacteria"/>
</dbReference>
<protein>
    <submittedName>
        <fullName evidence="2">Uncharacterized protein</fullName>
    </submittedName>
</protein>
<reference evidence="2 3" key="1">
    <citation type="submission" date="2010-04" db="EMBL/GenBank/DDBJ databases">
        <authorList>
            <person name="Muzny D."/>
            <person name="Qin X."/>
            <person name="Deng J."/>
            <person name="Jiang H."/>
            <person name="Liu Y."/>
            <person name="Qu J."/>
            <person name="Song X.-Z."/>
            <person name="Zhang L."/>
            <person name="Thornton R."/>
            <person name="Coyle M."/>
            <person name="Francisco L."/>
            <person name="Jackson L."/>
            <person name="Javaid M."/>
            <person name="Korchina V."/>
            <person name="Kovar C."/>
            <person name="Mata R."/>
            <person name="Mathew T."/>
            <person name="Ngo R."/>
            <person name="Nguyen L."/>
            <person name="Nguyen N."/>
            <person name="Okwuonu G."/>
            <person name="Ongeri F."/>
            <person name="Pham C."/>
            <person name="Simmons D."/>
            <person name="Wilczek-Boney K."/>
            <person name="Hale W."/>
            <person name="Jakkamsetti A."/>
            <person name="Pham P."/>
            <person name="Ruth R."/>
            <person name="San Lucas F."/>
            <person name="Warren J."/>
            <person name="Zhang J."/>
            <person name="Zhao Z."/>
            <person name="Zhou C."/>
            <person name="Zhu D."/>
            <person name="Lee S."/>
            <person name="Bess C."/>
            <person name="Blankenburg K."/>
            <person name="Forbes L."/>
            <person name="Fu Q."/>
            <person name="Gubbala S."/>
            <person name="Hirani K."/>
            <person name="Jayaseelan J.C."/>
            <person name="Lara F."/>
            <person name="Munidasa M."/>
            <person name="Palculict T."/>
            <person name="Patil S."/>
            <person name="Pu L.-L."/>
            <person name="Saada N."/>
            <person name="Tang L."/>
            <person name="Weissenberger G."/>
            <person name="Zhu Y."/>
            <person name="Hemphill L."/>
            <person name="Shang Y."/>
            <person name="Youmans B."/>
            <person name="Ayvaz T."/>
            <person name="Ross M."/>
            <person name="Santibanez J."/>
            <person name="Aqrawi P."/>
            <person name="Gross S."/>
            <person name="Joshi V."/>
            <person name="Fowler G."/>
            <person name="Nazareth L."/>
            <person name="Reid J."/>
            <person name="Worley K."/>
            <person name="Petrosino J."/>
            <person name="Highlander S."/>
            <person name="Gibbs R."/>
        </authorList>
    </citation>
    <scope>NUCLEOTIDE SEQUENCE [LARGE SCALE GENOMIC DNA]</scope>
    <source>
        <strain evidence="2 3">ATCC BAA-614</strain>
    </source>
</reference>
<organism evidence="2 3">
    <name type="scientific">Mycobacterium parascrofulaceum ATCC BAA-614</name>
    <dbReference type="NCBI Taxonomy" id="525368"/>
    <lineage>
        <taxon>Bacteria</taxon>
        <taxon>Bacillati</taxon>
        <taxon>Actinomycetota</taxon>
        <taxon>Actinomycetes</taxon>
        <taxon>Mycobacteriales</taxon>
        <taxon>Mycobacteriaceae</taxon>
        <taxon>Mycobacterium</taxon>
        <taxon>Mycobacterium simiae complex</taxon>
    </lineage>
</organism>
<keyword evidence="1" id="KW-0472">Membrane</keyword>